<comment type="cofactor">
    <cofactor evidence="14">
        <name>Fe cation</name>
        <dbReference type="ChEBI" id="CHEBI:24875"/>
    </cofactor>
    <text evidence="14">Binds 1 Fe cation per subunit.</text>
</comment>
<evidence type="ECO:0000256" key="10">
    <source>
        <dbReference type="ARBA" id="ARBA00023239"/>
    </source>
</evidence>
<comment type="similarity">
    <text evidence="2 14">Belongs to the LuxS family.</text>
</comment>
<keyword evidence="7 14" id="KW-0479">Metal-binding</keyword>
<proteinExistence type="inferred from homology"/>
<accession>A0A930GYC1</accession>
<keyword evidence="9 14" id="KW-0408">Iron</keyword>
<evidence type="ECO:0000256" key="2">
    <source>
        <dbReference type="ARBA" id="ARBA00007311"/>
    </source>
</evidence>
<organism evidence="15 16">
    <name type="scientific">Oribacterium parvum</name>
    <dbReference type="NCBI Taxonomy" id="1501329"/>
    <lineage>
        <taxon>Bacteria</taxon>
        <taxon>Bacillati</taxon>
        <taxon>Bacillota</taxon>
        <taxon>Clostridia</taxon>
        <taxon>Lachnospirales</taxon>
        <taxon>Lachnospiraceae</taxon>
        <taxon>Oribacterium</taxon>
    </lineage>
</organism>
<dbReference type="InterPro" id="IPR011249">
    <property type="entry name" value="Metalloenz_LuxS/M16"/>
</dbReference>
<dbReference type="PANTHER" id="PTHR35799:SF1">
    <property type="entry name" value="S-RIBOSYLHOMOCYSTEINE LYASE"/>
    <property type="match status" value="1"/>
</dbReference>
<dbReference type="InterPro" id="IPR003815">
    <property type="entry name" value="S-ribosylhomocysteinase"/>
</dbReference>
<keyword evidence="6 14" id="KW-0673">Quorum sensing</keyword>
<dbReference type="InterPro" id="IPR037005">
    <property type="entry name" value="LuxS_sf"/>
</dbReference>
<reference evidence="15" key="1">
    <citation type="submission" date="2020-04" db="EMBL/GenBank/DDBJ databases">
        <title>Deep metagenomics examines the oral microbiome during advanced dental caries in children, revealing novel taxa and co-occurrences with host molecules.</title>
        <authorList>
            <person name="Baker J.L."/>
            <person name="Morton J.T."/>
            <person name="Dinis M."/>
            <person name="Alvarez R."/>
            <person name="Tran N.C."/>
            <person name="Knight R."/>
            <person name="Edlund A."/>
        </authorList>
    </citation>
    <scope>NUCLEOTIDE SEQUENCE</scope>
    <source>
        <strain evidence="15">JCVI_24_bin.2</strain>
    </source>
</reference>
<dbReference type="RefSeq" id="WP_273155540.1">
    <property type="nucleotide sequence ID" value="NZ_CAUSUX010000002.1"/>
</dbReference>
<dbReference type="GO" id="GO:0005506">
    <property type="term" value="F:iron ion binding"/>
    <property type="evidence" value="ECO:0007669"/>
    <property type="project" value="InterPro"/>
</dbReference>
<keyword evidence="10 14" id="KW-0456">Lyase</keyword>
<comment type="caution">
    <text evidence="15">The sequence shown here is derived from an EMBL/GenBank/DDBJ whole genome shotgun (WGS) entry which is preliminary data.</text>
</comment>
<feature type="binding site" evidence="14">
    <location>
        <position position="124"/>
    </location>
    <ligand>
        <name>Fe cation</name>
        <dbReference type="ChEBI" id="CHEBI:24875"/>
    </ligand>
</feature>
<dbReference type="PRINTS" id="PR01487">
    <property type="entry name" value="LUXSPROTEIN"/>
</dbReference>
<protein>
    <recommendedName>
        <fullName evidence="5 14">S-ribosylhomocysteine lyase</fullName>
        <ecNumber evidence="4 14">4.4.1.21</ecNumber>
    </recommendedName>
    <alternativeName>
        <fullName evidence="12 14">AI-2 synthesis protein</fullName>
    </alternativeName>
    <alternativeName>
        <fullName evidence="13 14">Autoinducer-2 production protein LuxS</fullName>
    </alternativeName>
</protein>
<sequence>MEKITSFTIDHTRLFPGVYVSRKDKVGTEIVTTFDLRFTKPNTEPAMENAAMHAIEHLAATYLRNDEEWKERVLYFGPMGCRTGFYLLLKGDLESKDIQKLLISCFSFIGGFEGDIPGATAHDCGNFRDMNLPVAKWWSIKYLEEVLEKLSFNNTHYPA</sequence>
<dbReference type="Pfam" id="PF02664">
    <property type="entry name" value="LuxS"/>
    <property type="match status" value="1"/>
</dbReference>
<dbReference type="GO" id="GO:0043768">
    <property type="term" value="F:S-ribosylhomocysteine lyase activity"/>
    <property type="evidence" value="ECO:0007669"/>
    <property type="project" value="UniProtKB-UniRule"/>
</dbReference>
<evidence type="ECO:0000256" key="7">
    <source>
        <dbReference type="ARBA" id="ARBA00022723"/>
    </source>
</evidence>
<dbReference type="EMBL" id="JABZRD010000475">
    <property type="protein sequence ID" value="MBF1284340.1"/>
    <property type="molecule type" value="Genomic_DNA"/>
</dbReference>
<comment type="subunit">
    <text evidence="3 14">Homodimer.</text>
</comment>
<dbReference type="SUPFAM" id="SSF63411">
    <property type="entry name" value="LuxS/MPP-like metallohydrolase"/>
    <property type="match status" value="1"/>
</dbReference>
<evidence type="ECO:0000256" key="13">
    <source>
        <dbReference type="ARBA" id="ARBA00031777"/>
    </source>
</evidence>
<dbReference type="Gene3D" id="3.30.1360.80">
    <property type="entry name" value="S-ribosylhomocysteinase (LuxS)"/>
    <property type="match status" value="1"/>
</dbReference>
<evidence type="ECO:0000256" key="8">
    <source>
        <dbReference type="ARBA" id="ARBA00022929"/>
    </source>
</evidence>
<comment type="catalytic activity">
    <reaction evidence="1 14">
        <text>S-(5-deoxy-D-ribos-5-yl)-L-homocysteine = (S)-4,5-dihydroxypentane-2,3-dione + L-homocysteine</text>
        <dbReference type="Rhea" id="RHEA:17753"/>
        <dbReference type="ChEBI" id="CHEBI:29484"/>
        <dbReference type="ChEBI" id="CHEBI:58195"/>
        <dbReference type="ChEBI" id="CHEBI:58199"/>
        <dbReference type="EC" id="4.4.1.21"/>
    </reaction>
</comment>
<evidence type="ECO:0000256" key="11">
    <source>
        <dbReference type="ARBA" id="ARBA00024654"/>
    </source>
</evidence>
<evidence type="ECO:0000313" key="16">
    <source>
        <dbReference type="Proteomes" id="UP000709351"/>
    </source>
</evidence>
<evidence type="ECO:0000313" key="15">
    <source>
        <dbReference type="EMBL" id="MBF1284340.1"/>
    </source>
</evidence>
<comment type="function">
    <text evidence="11 14">Involved in the synthesis of autoinducer 2 (AI-2) which is secreted by bacteria and is used to communicate both the cell density and the metabolic potential of the environment. The regulation of gene expression in response to changes in cell density is called quorum sensing. Catalyzes the transformation of S-ribosylhomocysteine (RHC) to homocysteine (HC) and 4,5-dihydroxy-2,3-pentadione (DPD).</text>
</comment>
<evidence type="ECO:0000256" key="5">
    <source>
        <dbReference type="ARBA" id="ARBA00015130"/>
    </source>
</evidence>
<gene>
    <name evidence="14" type="primary">luxS</name>
    <name evidence="15" type="ORF">HXM93_07415</name>
</gene>
<dbReference type="EC" id="4.4.1.21" evidence="4 14"/>
<evidence type="ECO:0000256" key="12">
    <source>
        <dbReference type="ARBA" id="ARBA00030600"/>
    </source>
</evidence>
<feature type="binding site" evidence="14">
    <location>
        <position position="57"/>
    </location>
    <ligand>
        <name>Fe cation</name>
        <dbReference type="ChEBI" id="CHEBI:24875"/>
    </ligand>
</feature>
<dbReference type="PANTHER" id="PTHR35799">
    <property type="entry name" value="S-RIBOSYLHOMOCYSTEINE LYASE"/>
    <property type="match status" value="1"/>
</dbReference>
<evidence type="ECO:0000256" key="9">
    <source>
        <dbReference type="ARBA" id="ARBA00023004"/>
    </source>
</evidence>
<evidence type="ECO:0000256" key="1">
    <source>
        <dbReference type="ARBA" id="ARBA00000297"/>
    </source>
</evidence>
<evidence type="ECO:0000256" key="4">
    <source>
        <dbReference type="ARBA" id="ARBA00012240"/>
    </source>
</evidence>
<feature type="binding site" evidence="14">
    <location>
        <position position="53"/>
    </location>
    <ligand>
        <name>Fe cation</name>
        <dbReference type="ChEBI" id="CHEBI:24875"/>
    </ligand>
</feature>
<dbReference type="GO" id="GO:0009372">
    <property type="term" value="P:quorum sensing"/>
    <property type="evidence" value="ECO:0007669"/>
    <property type="project" value="UniProtKB-UniRule"/>
</dbReference>
<name>A0A930GYC1_9FIRM</name>
<evidence type="ECO:0000256" key="3">
    <source>
        <dbReference type="ARBA" id="ARBA00011738"/>
    </source>
</evidence>
<evidence type="ECO:0000256" key="14">
    <source>
        <dbReference type="HAMAP-Rule" id="MF_00091"/>
    </source>
</evidence>
<dbReference type="NCBIfam" id="NF002604">
    <property type="entry name" value="PRK02260.1-4"/>
    <property type="match status" value="1"/>
</dbReference>
<dbReference type="AlphaFoldDB" id="A0A930GYC1"/>
<keyword evidence="8 14" id="KW-0071">Autoinducer synthesis</keyword>
<dbReference type="Proteomes" id="UP000709351">
    <property type="component" value="Unassembled WGS sequence"/>
</dbReference>
<dbReference type="HAMAP" id="MF_00091">
    <property type="entry name" value="LuxS"/>
    <property type="match status" value="1"/>
</dbReference>
<evidence type="ECO:0000256" key="6">
    <source>
        <dbReference type="ARBA" id="ARBA00022654"/>
    </source>
</evidence>